<keyword evidence="1" id="KW-0472">Membrane</keyword>
<proteinExistence type="predicted"/>
<gene>
    <name evidence="2" type="ORF">SAMN05216361_2446</name>
</gene>
<evidence type="ECO:0000256" key="1">
    <source>
        <dbReference type="SAM" id="Phobius"/>
    </source>
</evidence>
<dbReference type="AlphaFoldDB" id="A0A1M5KBU1"/>
<dbReference type="Proteomes" id="UP000184520">
    <property type="component" value="Unassembled WGS sequence"/>
</dbReference>
<dbReference type="STRING" id="634436.SAMN05216361_2446"/>
<evidence type="ECO:0000313" key="3">
    <source>
        <dbReference type="Proteomes" id="UP000184520"/>
    </source>
</evidence>
<reference evidence="3" key="1">
    <citation type="submission" date="2016-11" db="EMBL/GenBank/DDBJ databases">
        <authorList>
            <person name="Varghese N."/>
            <person name="Submissions S."/>
        </authorList>
    </citation>
    <scope>NUCLEOTIDE SEQUENCE [LARGE SCALE GENOMIC DNA]</scope>
    <source>
        <strain evidence="3">CGMCC 1.8995</strain>
    </source>
</reference>
<feature type="transmembrane region" description="Helical" evidence="1">
    <location>
        <begin position="12"/>
        <end position="33"/>
    </location>
</feature>
<keyword evidence="3" id="KW-1185">Reference proteome</keyword>
<keyword evidence="1" id="KW-0812">Transmembrane</keyword>
<protein>
    <submittedName>
        <fullName evidence="2">Uncharacterized protein</fullName>
    </submittedName>
</protein>
<evidence type="ECO:0000313" key="2">
    <source>
        <dbReference type="EMBL" id="SHG50245.1"/>
    </source>
</evidence>
<sequence length="158" mass="18347">MSQSNPARRTALLINIFPFAVGLLSFVFVLFYGDYPSWQAEERNNAFQRYLRIADPHLVFHGFVNPGNGRVSLMLHYRDGFQPENSNYKRPNHDSLATQYKPIVLQVVCSYPDFFLSLQKGTWKNIEVNVLDGDLSPSMHYLFNLQINYQRCQQAPRV</sequence>
<accession>A0A1M5KBU1</accession>
<name>A0A1M5KBU1_9ALTE</name>
<keyword evidence="1" id="KW-1133">Transmembrane helix</keyword>
<dbReference type="RefSeq" id="WP_139241562.1">
    <property type="nucleotide sequence ID" value="NZ_FQWD01000003.1"/>
</dbReference>
<organism evidence="2 3">
    <name type="scientific">Marisediminitalea aggregata</name>
    <dbReference type="NCBI Taxonomy" id="634436"/>
    <lineage>
        <taxon>Bacteria</taxon>
        <taxon>Pseudomonadati</taxon>
        <taxon>Pseudomonadota</taxon>
        <taxon>Gammaproteobacteria</taxon>
        <taxon>Alteromonadales</taxon>
        <taxon>Alteromonadaceae</taxon>
        <taxon>Marisediminitalea</taxon>
    </lineage>
</organism>
<dbReference type="EMBL" id="FQWD01000003">
    <property type="protein sequence ID" value="SHG50245.1"/>
    <property type="molecule type" value="Genomic_DNA"/>
</dbReference>